<gene>
    <name evidence="1" type="ORF">DW740_12710</name>
</gene>
<organism evidence="1 2">
    <name type="scientific">Blautia obeum</name>
    <dbReference type="NCBI Taxonomy" id="40520"/>
    <lineage>
        <taxon>Bacteria</taxon>
        <taxon>Bacillati</taxon>
        <taxon>Bacillota</taxon>
        <taxon>Clostridia</taxon>
        <taxon>Lachnospirales</taxon>
        <taxon>Lachnospiraceae</taxon>
        <taxon>Blautia</taxon>
    </lineage>
</organism>
<name>A0A414J363_9FIRM</name>
<comment type="caution">
    <text evidence="1">The sequence shown here is derived from an EMBL/GenBank/DDBJ whole genome shotgun (WGS) entry which is preliminary data.</text>
</comment>
<reference evidence="1 2" key="1">
    <citation type="submission" date="2018-08" db="EMBL/GenBank/DDBJ databases">
        <title>A genome reference for cultivated species of the human gut microbiota.</title>
        <authorList>
            <person name="Zou Y."/>
            <person name="Xue W."/>
            <person name="Luo G."/>
        </authorList>
    </citation>
    <scope>NUCLEOTIDE SEQUENCE [LARGE SCALE GENOMIC DNA]</scope>
    <source>
        <strain evidence="1 2">AM28-23</strain>
    </source>
</reference>
<evidence type="ECO:0000313" key="2">
    <source>
        <dbReference type="Proteomes" id="UP000283745"/>
    </source>
</evidence>
<sequence>MDANSVLIAALTTYSLNLGDYKVNITVTNNAISKCKDYLLHNPVTTDWMKRNWSIMSPAVSGYRKYLVGEIHHARNTENNEVLAKLRAEYDILAPYIDLFKKFPNFIQ</sequence>
<evidence type="ECO:0000313" key="1">
    <source>
        <dbReference type="EMBL" id="RHE38865.1"/>
    </source>
</evidence>
<dbReference type="RefSeq" id="WP_118050543.1">
    <property type="nucleotide sequence ID" value="NZ_CABJFK010000010.1"/>
</dbReference>
<proteinExistence type="predicted"/>
<accession>A0A414J363</accession>
<dbReference type="EMBL" id="QSKF01000010">
    <property type="protein sequence ID" value="RHE38865.1"/>
    <property type="molecule type" value="Genomic_DNA"/>
</dbReference>
<dbReference type="AlphaFoldDB" id="A0A414J363"/>
<protein>
    <submittedName>
        <fullName evidence="1">Uncharacterized protein</fullName>
    </submittedName>
</protein>
<dbReference type="Proteomes" id="UP000283745">
    <property type="component" value="Unassembled WGS sequence"/>
</dbReference>